<keyword evidence="4" id="KW-1185">Reference proteome</keyword>
<sequence>PARPHTACVGARLCPVSPDADDSEDTESDGGSLDLEDSHGKNAFEQNETATGSTSPDKVEGDYVNGQPSGPTFSRGEWLLLSGLAGKVNESKASFSEDVHANSSCCEETRSKVKALPVSLAEKLPRTRVLQVGRSRGMAPQASRFKSHASWTSFLPLPARERAEQVAPKAPSVRTEHTFGYPAENIHSDLQVAQSSADAQKPVQRQAGPKYRVPPGGSRPARTESKAKMAKEFVLEFRSEPRVVPARRIIQDHRSQRRGQKCSETTPFHRFRQDDGRWALEREATQWCFYFSHIARFHVQFSIKGFTCRV</sequence>
<gene>
    <name evidence="2" type="ORF">C1SCF055_LOCUS28986</name>
</gene>
<evidence type="ECO:0000313" key="3">
    <source>
        <dbReference type="EMBL" id="CAL4790403.1"/>
    </source>
</evidence>
<accession>A0A9P1D6X0</accession>
<reference evidence="2" key="1">
    <citation type="submission" date="2022-10" db="EMBL/GenBank/DDBJ databases">
        <authorList>
            <person name="Chen Y."/>
            <person name="Dougan E. K."/>
            <person name="Chan C."/>
            <person name="Rhodes N."/>
            <person name="Thang M."/>
        </authorList>
    </citation>
    <scope>NUCLEOTIDE SEQUENCE</scope>
</reference>
<comment type="caution">
    <text evidence="2">The sequence shown here is derived from an EMBL/GenBank/DDBJ whole genome shotgun (WGS) entry which is preliminary data.</text>
</comment>
<dbReference type="EMBL" id="CAMXCT020003215">
    <property type="protein sequence ID" value="CAL1156466.1"/>
    <property type="molecule type" value="Genomic_DNA"/>
</dbReference>
<evidence type="ECO:0000313" key="4">
    <source>
        <dbReference type="Proteomes" id="UP001152797"/>
    </source>
</evidence>
<feature type="region of interest" description="Disordered" evidence="1">
    <location>
        <begin position="1"/>
        <end position="70"/>
    </location>
</feature>
<dbReference type="OrthoDB" id="426326at2759"/>
<protein>
    <submittedName>
        <fullName evidence="2">Uncharacterized protein</fullName>
    </submittedName>
</protein>
<evidence type="ECO:0000256" key="1">
    <source>
        <dbReference type="SAM" id="MobiDB-lite"/>
    </source>
</evidence>
<dbReference type="EMBL" id="CAMXCT010003215">
    <property type="protein sequence ID" value="CAI4003091.1"/>
    <property type="molecule type" value="Genomic_DNA"/>
</dbReference>
<dbReference type="AlphaFoldDB" id="A0A9P1D6X0"/>
<proteinExistence type="predicted"/>
<reference evidence="3 4" key="2">
    <citation type="submission" date="2024-05" db="EMBL/GenBank/DDBJ databases">
        <authorList>
            <person name="Chen Y."/>
            <person name="Shah S."/>
            <person name="Dougan E. K."/>
            <person name="Thang M."/>
            <person name="Chan C."/>
        </authorList>
    </citation>
    <scope>NUCLEOTIDE SEQUENCE [LARGE SCALE GENOMIC DNA]</scope>
</reference>
<dbReference type="Proteomes" id="UP001152797">
    <property type="component" value="Unassembled WGS sequence"/>
</dbReference>
<feature type="region of interest" description="Disordered" evidence="1">
    <location>
        <begin position="193"/>
        <end position="225"/>
    </location>
</feature>
<name>A0A9P1D6X0_9DINO</name>
<evidence type="ECO:0000313" key="2">
    <source>
        <dbReference type="EMBL" id="CAI4003091.1"/>
    </source>
</evidence>
<dbReference type="EMBL" id="CAMXCT030003215">
    <property type="protein sequence ID" value="CAL4790403.1"/>
    <property type="molecule type" value="Genomic_DNA"/>
</dbReference>
<feature type="compositionally biased region" description="Polar residues" evidence="1">
    <location>
        <begin position="44"/>
        <end position="56"/>
    </location>
</feature>
<feature type="compositionally biased region" description="Acidic residues" evidence="1">
    <location>
        <begin position="19"/>
        <end position="28"/>
    </location>
</feature>
<feature type="non-terminal residue" evidence="2">
    <location>
        <position position="1"/>
    </location>
</feature>
<organism evidence="2">
    <name type="scientific">Cladocopium goreaui</name>
    <dbReference type="NCBI Taxonomy" id="2562237"/>
    <lineage>
        <taxon>Eukaryota</taxon>
        <taxon>Sar</taxon>
        <taxon>Alveolata</taxon>
        <taxon>Dinophyceae</taxon>
        <taxon>Suessiales</taxon>
        <taxon>Symbiodiniaceae</taxon>
        <taxon>Cladocopium</taxon>
    </lineage>
</organism>